<dbReference type="CDD" id="cd01169">
    <property type="entry name" value="HMPP_kinase"/>
    <property type="match status" value="1"/>
</dbReference>
<dbReference type="SUPFAM" id="SSF53613">
    <property type="entry name" value="Ribokinase-like"/>
    <property type="match status" value="1"/>
</dbReference>
<dbReference type="Gene3D" id="3.40.1190.20">
    <property type="match status" value="1"/>
</dbReference>
<feature type="domain" description="Pyridoxamine kinase/Phosphomethylpyrimidine kinase" evidence="4">
    <location>
        <begin position="30"/>
        <end position="284"/>
    </location>
</feature>
<feature type="region of interest" description="Disordered" evidence="3">
    <location>
        <begin position="162"/>
        <end position="182"/>
    </location>
</feature>
<accession>A0A7Z7HQ72</accession>
<protein>
    <recommendedName>
        <fullName evidence="2">hydroxymethylpyrimidine kinase</fullName>
        <ecNumber evidence="2">2.7.1.49</ecNumber>
    </recommendedName>
</protein>
<proteinExistence type="predicted"/>
<dbReference type="GO" id="GO:0005829">
    <property type="term" value="C:cytosol"/>
    <property type="evidence" value="ECO:0007669"/>
    <property type="project" value="TreeGrafter"/>
</dbReference>
<dbReference type="InterPro" id="IPR029056">
    <property type="entry name" value="Ribokinase-like"/>
</dbReference>
<dbReference type="PANTHER" id="PTHR20858">
    <property type="entry name" value="PHOSPHOMETHYLPYRIMIDINE KINASE"/>
    <property type="match status" value="1"/>
</dbReference>
<dbReference type="AlphaFoldDB" id="A0A7Z7HQ72"/>
<comment type="pathway">
    <text evidence="1">Cofactor biosynthesis; thiamine diphosphate biosynthesis.</text>
</comment>
<evidence type="ECO:0000256" key="1">
    <source>
        <dbReference type="ARBA" id="ARBA00004948"/>
    </source>
</evidence>
<name>A0A7Z7HQ72_9PROT</name>
<keyword evidence="6" id="KW-1185">Reference proteome</keyword>
<dbReference type="PANTHER" id="PTHR20858:SF17">
    <property type="entry name" value="HYDROXYMETHYLPYRIMIDINE_PHOSPHOMETHYLPYRIMIDINE KINASE THI20-RELATED"/>
    <property type="match status" value="1"/>
</dbReference>
<evidence type="ECO:0000256" key="2">
    <source>
        <dbReference type="ARBA" id="ARBA00012135"/>
    </source>
</evidence>
<evidence type="ECO:0000313" key="6">
    <source>
        <dbReference type="Proteomes" id="UP000242886"/>
    </source>
</evidence>
<feature type="compositionally biased region" description="Acidic residues" evidence="3">
    <location>
        <begin position="166"/>
        <end position="175"/>
    </location>
</feature>
<keyword evidence="5" id="KW-0808">Transferase</keyword>
<keyword evidence="5" id="KW-0418">Kinase</keyword>
<dbReference type="GO" id="GO:0009229">
    <property type="term" value="P:thiamine diphosphate biosynthetic process"/>
    <property type="evidence" value="ECO:0007669"/>
    <property type="project" value="UniProtKB-UniPathway"/>
</dbReference>
<dbReference type="EMBL" id="LT837803">
    <property type="protein sequence ID" value="SMB23513.1"/>
    <property type="molecule type" value="Genomic_DNA"/>
</dbReference>
<organism evidence="5 6">
    <name type="scientific">Sterolibacterium denitrificans</name>
    <dbReference type="NCBI Taxonomy" id="157592"/>
    <lineage>
        <taxon>Bacteria</taxon>
        <taxon>Pseudomonadati</taxon>
        <taxon>Pseudomonadota</taxon>
        <taxon>Betaproteobacteria</taxon>
        <taxon>Nitrosomonadales</taxon>
        <taxon>Sterolibacteriaceae</taxon>
        <taxon>Sterolibacterium</taxon>
    </lineage>
</organism>
<sequence length="308" mass="32489">MRPHHLAAMPLDTAASSPTPPIVLSFAASDPTGGAGIQADIMTLSALGCHPLSVITAITVQDTAGVDGMLPIDADWIDDQARTLLEDVPVAAFKLGVLGSLENIAVIASIVADYPDIPLILDPVLASGRGDQLVDEDMVDAMLQLLLPQTTILTPNSLEARRLAQDPDDETEEGESGQAGEAEMTLADCARRLIAAGSELVLITGTHEHTHPGQVSNTLYGRHGIVRSDKWARLPGSYHGSGCTLASAIAANLAHDMDIVEAVRGAQEYTWRTLAAGFRPGMGQSLPDRFFWARGNETSEAGEPDDAT</sequence>
<reference evidence="5" key="1">
    <citation type="submission" date="2017-03" db="EMBL/GenBank/DDBJ databases">
        <authorList>
            <consortium name="AG Boll"/>
        </authorList>
    </citation>
    <scope>NUCLEOTIDE SEQUENCE [LARGE SCALE GENOMIC DNA]</scope>
    <source>
        <strain evidence="5">Chol</strain>
    </source>
</reference>
<gene>
    <name evidence="5" type="ORF">SDENCHOL_10857</name>
</gene>
<dbReference type="GO" id="GO:0009228">
    <property type="term" value="P:thiamine biosynthetic process"/>
    <property type="evidence" value="ECO:0007669"/>
    <property type="project" value="InterPro"/>
</dbReference>
<evidence type="ECO:0000259" key="4">
    <source>
        <dbReference type="Pfam" id="PF08543"/>
    </source>
</evidence>
<dbReference type="InterPro" id="IPR004399">
    <property type="entry name" value="HMP/HMP-P_kinase_dom"/>
</dbReference>
<evidence type="ECO:0000313" key="5">
    <source>
        <dbReference type="EMBL" id="SMB23513.1"/>
    </source>
</evidence>
<dbReference type="UniPathway" id="UPA00060">
    <property type="reaction ID" value="UER00138"/>
</dbReference>
<dbReference type="Pfam" id="PF08543">
    <property type="entry name" value="Phos_pyr_kin"/>
    <property type="match status" value="1"/>
</dbReference>
<dbReference type="GO" id="GO:0008902">
    <property type="term" value="F:hydroxymethylpyrimidine kinase activity"/>
    <property type="evidence" value="ECO:0007669"/>
    <property type="project" value="UniProtKB-EC"/>
</dbReference>
<dbReference type="InterPro" id="IPR013749">
    <property type="entry name" value="PM/HMP-P_kinase-1"/>
</dbReference>
<dbReference type="GO" id="GO:0008972">
    <property type="term" value="F:phosphomethylpyrimidine kinase activity"/>
    <property type="evidence" value="ECO:0007669"/>
    <property type="project" value="InterPro"/>
</dbReference>
<evidence type="ECO:0000256" key="3">
    <source>
        <dbReference type="SAM" id="MobiDB-lite"/>
    </source>
</evidence>
<dbReference type="EC" id="2.7.1.49" evidence="2"/>
<dbReference type="Proteomes" id="UP000242886">
    <property type="component" value="Chromosome SDENCHOL"/>
</dbReference>